<dbReference type="PANTHER" id="PTHR43364:SF4">
    <property type="entry name" value="NAD(P)-LINKED OXIDOREDUCTASE SUPERFAMILY PROTEIN"/>
    <property type="match status" value="1"/>
</dbReference>
<organism evidence="3 4">
    <name type="scientific">Fusarium austroafricanum</name>
    <dbReference type="NCBI Taxonomy" id="2364996"/>
    <lineage>
        <taxon>Eukaryota</taxon>
        <taxon>Fungi</taxon>
        <taxon>Dikarya</taxon>
        <taxon>Ascomycota</taxon>
        <taxon>Pezizomycotina</taxon>
        <taxon>Sordariomycetes</taxon>
        <taxon>Hypocreomycetidae</taxon>
        <taxon>Hypocreales</taxon>
        <taxon>Nectriaceae</taxon>
        <taxon>Fusarium</taxon>
        <taxon>Fusarium concolor species complex</taxon>
    </lineage>
</organism>
<dbReference type="SUPFAM" id="SSF51430">
    <property type="entry name" value="NAD(P)-linked oxidoreductase"/>
    <property type="match status" value="1"/>
</dbReference>
<accession>A0A8H4KL74</accession>
<sequence>MAPSKQSSINIVLGAANIGDSSADPMARFDTAEEACEAMDRAHREGKIKHWGICNYTAPEVESMVNICEENNFIKPSVYHAQYNPIVRGGEKDLFPLLRRHGIAFIAYSPAGAGFFAGNHKKVQPGGRFDQSLFLGGRYSSFYLKKSIMEVTERALDIASQHDISGHTPALRWTAHHSALNMELGDAILIGASSIRQMESNIDAIGASPLPDEVVIALEAIYGEIGDKVSYYMIGEDLIYET</sequence>
<dbReference type="InterPro" id="IPR023210">
    <property type="entry name" value="NADP_OxRdtase_dom"/>
</dbReference>
<evidence type="ECO:0000313" key="3">
    <source>
        <dbReference type="EMBL" id="KAF4451243.1"/>
    </source>
</evidence>
<reference evidence="3" key="1">
    <citation type="submission" date="2020-01" db="EMBL/GenBank/DDBJ databases">
        <title>Identification and distribution of gene clusters putatively required for synthesis of sphingolipid metabolism inhibitors in phylogenetically diverse species of the filamentous fungus Fusarium.</title>
        <authorList>
            <person name="Kim H.-S."/>
            <person name="Busman M."/>
            <person name="Brown D.W."/>
            <person name="Divon H."/>
            <person name="Uhlig S."/>
            <person name="Proctor R.H."/>
        </authorList>
    </citation>
    <scope>NUCLEOTIDE SEQUENCE</scope>
    <source>
        <strain evidence="3">NRRL 53441</strain>
    </source>
</reference>
<dbReference type="EMBL" id="JAADJG010000224">
    <property type="protein sequence ID" value="KAF4451243.1"/>
    <property type="molecule type" value="Genomic_DNA"/>
</dbReference>
<evidence type="ECO:0000313" key="4">
    <source>
        <dbReference type="Proteomes" id="UP000605986"/>
    </source>
</evidence>
<dbReference type="Pfam" id="PF00248">
    <property type="entry name" value="Aldo_ket_red"/>
    <property type="match status" value="1"/>
</dbReference>
<dbReference type="InterPro" id="IPR036812">
    <property type="entry name" value="NAD(P)_OxRdtase_dom_sf"/>
</dbReference>
<comment type="caution">
    <text evidence="3">The sequence shown here is derived from an EMBL/GenBank/DDBJ whole genome shotgun (WGS) entry which is preliminary data.</text>
</comment>
<proteinExistence type="predicted"/>
<evidence type="ECO:0000259" key="2">
    <source>
        <dbReference type="Pfam" id="PF00248"/>
    </source>
</evidence>
<dbReference type="AlphaFoldDB" id="A0A8H4KL74"/>
<name>A0A8H4KL74_9HYPO</name>
<dbReference type="OrthoDB" id="48988at2759"/>
<protein>
    <recommendedName>
        <fullName evidence="2">NADP-dependent oxidoreductase domain-containing protein</fullName>
    </recommendedName>
</protein>
<keyword evidence="1" id="KW-0560">Oxidoreductase</keyword>
<evidence type="ECO:0000256" key="1">
    <source>
        <dbReference type="ARBA" id="ARBA00023002"/>
    </source>
</evidence>
<dbReference type="Gene3D" id="3.20.20.100">
    <property type="entry name" value="NADP-dependent oxidoreductase domain"/>
    <property type="match status" value="1"/>
</dbReference>
<dbReference type="PANTHER" id="PTHR43364">
    <property type="entry name" value="NADH-SPECIFIC METHYLGLYOXAL REDUCTASE-RELATED"/>
    <property type="match status" value="1"/>
</dbReference>
<feature type="domain" description="NADP-dependent oxidoreductase" evidence="2">
    <location>
        <begin position="32"/>
        <end position="221"/>
    </location>
</feature>
<dbReference type="Proteomes" id="UP000605986">
    <property type="component" value="Unassembled WGS sequence"/>
</dbReference>
<dbReference type="InterPro" id="IPR050523">
    <property type="entry name" value="AKR_Detox_Biosynth"/>
</dbReference>
<keyword evidence="4" id="KW-1185">Reference proteome</keyword>
<dbReference type="GO" id="GO:0016491">
    <property type="term" value="F:oxidoreductase activity"/>
    <property type="evidence" value="ECO:0007669"/>
    <property type="project" value="UniProtKB-KW"/>
</dbReference>
<gene>
    <name evidence="3" type="ORF">F53441_5745</name>
</gene>